<organism evidence="2 3">
    <name type="scientific">Hufsiella ginkgonis</name>
    <dbReference type="NCBI Taxonomy" id="2695274"/>
    <lineage>
        <taxon>Bacteria</taxon>
        <taxon>Pseudomonadati</taxon>
        <taxon>Bacteroidota</taxon>
        <taxon>Sphingobacteriia</taxon>
        <taxon>Sphingobacteriales</taxon>
        <taxon>Sphingobacteriaceae</taxon>
        <taxon>Hufsiella</taxon>
    </lineage>
</organism>
<keyword evidence="3" id="KW-1185">Reference proteome</keyword>
<dbReference type="Gene3D" id="3.30.70.1440">
    <property type="entry name" value="Multidrug efflux transporter AcrB pore domain"/>
    <property type="match status" value="1"/>
</dbReference>
<gene>
    <name evidence="2" type="ORF">GS398_01825</name>
</gene>
<dbReference type="GO" id="GO:0042910">
    <property type="term" value="F:xenobiotic transmembrane transporter activity"/>
    <property type="evidence" value="ECO:0007669"/>
    <property type="project" value="TreeGrafter"/>
</dbReference>
<comment type="caution">
    <text evidence="2">The sequence shown here is derived from an EMBL/GenBank/DDBJ whole genome shotgun (WGS) entry which is preliminary data.</text>
</comment>
<keyword evidence="1" id="KW-1133">Transmembrane helix</keyword>
<dbReference type="SUPFAM" id="SSF82866">
    <property type="entry name" value="Multidrug efflux transporter AcrB transmembrane domain"/>
    <property type="match status" value="1"/>
</dbReference>
<proteinExistence type="predicted"/>
<evidence type="ECO:0000256" key="1">
    <source>
        <dbReference type="SAM" id="Phobius"/>
    </source>
</evidence>
<protein>
    <recommendedName>
        <fullName evidence="4">AcrB/AcrD/AcrF family protein</fullName>
    </recommendedName>
</protein>
<name>A0A7K1XSU7_9SPHI</name>
<feature type="transmembrane region" description="Helical" evidence="1">
    <location>
        <begin position="192"/>
        <end position="211"/>
    </location>
</feature>
<dbReference type="Gene3D" id="1.20.1640.10">
    <property type="entry name" value="Multidrug efflux transporter AcrB transmembrane domain"/>
    <property type="match status" value="1"/>
</dbReference>
<dbReference type="PANTHER" id="PTHR32063">
    <property type="match status" value="1"/>
</dbReference>
<keyword evidence="1" id="KW-0812">Transmembrane</keyword>
<reference evidence="2 3" key="1">
    <citation type="submission" date="2019-11" db="EMBL/GenBank/DDBJ databases">
        <title>Pedobacter sp. HMF7056 Genome sequencing and assembly.</title>
        <authorList>
            <person name="Kang H."/>
            <person name="Kim H."/>
            <person name="Joh K."/>
        </authorList>
    </citation>
    <scope>NUCLEOTIDE SEQUENCE [LARGE SCALE GENOMIC DNA]</scope>
    <source>
        <strain evidence="2 3">HMF7056</strain>
    </source>
</reference>
<dbReference type="EMBL" id="WVHS01000001">
    <property type="protein sequence ID" value="MXV14022.1"/>
    <property type="molecule type" value="Genomic_DNA"/>
</dbReference>
<feature type="transmembrane region" description="Helical" evidence="1">
    <location>
        <begin position="143"/>
        <end position="162"/>
    </location>
</feature>
<dbReference type="GO" id="GO:0005886">
    <property type="term" value="C:plasma membrane"/>
    <property type="evidence" value="ECO:0007669"/>
    <property type="project" value="TreeGrafter"/>
</dbReference>
<dbReference type="Pfam" id="PF00873">
    <property type="entry name" value="ACR_tran"/>
    <property type="match status" value="1"/>
</dbReference>
<accession>A0A7K1XSU7</accession>
<dbReference type="PANTHER" id="PTHR32063:SF4">
    <property type="entry name" value="SLR6043 PROTEIN"/>
    <property type="match status" value="1"/>
</dbReference>
<dbReference type="RefSeq" id="WP_160905945.1">
    <property type="nucleotide sequence ID" value="NZ_WVHS01000001.1"/>
</dbReference>
<dbReference type="Proteomes" id="UP000451233">
    <property type="component" value="Unassembled WGS sequence"/>
</dbReference>
<feature type="transmembrane region" description="Helical" evidence="1">
    <location>
        <begin position="92"/>
        <end position="109"/>
    </location>
</feature>
<evidence type="ECO:0000313" key="3">
    <source>
        <dbReference type="Proteomes" id="UP000451233"/>
    </source>
</evidence>
<dbReference type="AlphaFoldDB" id="A0A7K1XSU7"/>
<keyword evidence="1" id="KW-0472">Membrane</keyword>
<feature type="transmembrane region" description="Helical" evidence="1">
    <location>
        <begin position="223"/>
        <end position="248"/>
    </location>
</feature>
<dbReference type="InterPro" id="IPR001036">
    <property type="entry name" value="Acrflvin-R"/>
</dbReference>
<evidence type="ECO:0000313" key="2">
    <source>
        <dbReference type="EMBL" id="MXV14022.1"/>
    </source>
</evidence>
<dbReference type="InterPro" id="IPR027463">
    <property type="entry name" value="AcrB_DN_DC_subdom"/>
</dbReference>
<evidence type="ECO:0008006" key="4">
    <source>
        <dbReference type="Google" id="ProtNLM"/>
    </source>
</evidence>
<dbReference type="Gene3D" id="3.30.2090.10">
    <property type="entry name" value="Multidrug efflux transporter AcrB TolC docking domain, DN and DC subdomains"/>
    <property type="match status" value="1"/>
</dbReference>
<sequence>MEDIRALQIDIPRGRRVPLKDVADVYVAPTPNEIAREQSSRRIDVTCNTKGRDLGAVAKDIQAKLREVSFGAGYHPEILGEYAERQKSQTRLYSLMLLSLLGIFLILYADFRSYRIATMILLSLPSALSGCILTAWISGGVLSFGSLVGFVTVLGIAARNAIMLISHYRHLETEENEKFGIHMIIRGALERITPILMTALAASLALLPIVISGNKPGQEIEYPMAIVILGGLTTSTVLNLFFLPLIYWRFGKAREAVMAEPELS</sequence>